<dbReference type="SUPFAM" id="SSF53756">
    <property type="entry name" value="UDP-Glycosyltransferase/glycogen phosphorylase"/>
    <property type="match status" value="1"/>
</dbReference>
<evidence type="ECO:0000259" key="1">
    <source>
        <dbReference type="Pfam" id="PF00534"/>
    </source>
</evidence>
<dbReference type="PANTHER" id="PTHR45947:SF3">
    <property type="entry name" value="SULFOQUINOVOSYL TRANSFERASE SQD2"/>
    <property type="match status" value="1"/>
</dbReference>
<dbReference type="RefSeq" id="WP_261234317.1">
    <property type="nucleotide sequence ID" value="NZ_JAMXFA010000002.1"/>
</dbReference>
<organism evidence="3 4">
    <name type="scientific">Laspinema olomoucense D3b</name>
    <dbReference type="NCBI Taxonomy" id="2953688"/>
    <lineage>
        <taxon>Bacteria</taxon>
        <taxon>Bacillati</taxon>
        <taxon>Cyanobacteriota</taxon>
        <taxon>Cyanophyceae</taxon>
        <taxon>Oscillatoriophycideae</taxon>
        <taxon>Oscillatoriales</taxon>
        <taxon>Laspinemataceae</taxon>
        <taxon>Laspinema</taxon>
        <taxon>Laspinema olomoucense</taxon>
    </lineage>
</organism>
<dbReference type="InterPro" id="IPR001296">
    <property type="entry name" value="Glyco_trans_1"/>
</dbReference>
<comment type="caution">
    <text evidence="3">The sequence shown here is derived from an EMBL/GenBank/DDBJ whole genome shotgun (WGS) entry which is preliminary data.</text>
</comment>
<sequence length="379" mass="43069">MIKILHFSHSMRSEDGIDAALKRLDPSRFKLSALIVSPSNSPIKTQYTADFSYPIDTLNIPLAWENYPQILRLLVAKIRQFKPHILHAHHYHENLIASVAVRLTPVPCYVIGRHYADLIYHLSHGVKQNILIKAEGFCNYTATQIVVPTQQVAQLLTERQGVPPEKITIIPYGFNFSSYVPSSPDSPKRLRQEYELQDKYMILACCRLNREKGLEYLFEAISQIKRKSRNFKLVIVGSGTHQEELHQQCKNLGINNFVTFVGWRTDVLDWIAAADLVVQPSLSESFCQVLIEALAFYKPVIMTPVGVAPEVIGKNERGRLVPISNSEAITEFICELMSDRELGEKLGKLGNQYVRQNMGADVAARRYENLYNSLIEKTL</sequence>
<keyword evidence="4" id="KW-1185">Reference proteome</keyword>
<dbReference type="InterPro" id="IPR050194">
    <property type="entry name" value="Glycosyltransferase_grp1"/>
</dbReference>
<gene>
    <name evidence="3" type="ORF">NG792_01970</name>
</gene>
<dbReference type="Proteomes" id="UP001525961">
    <property type="component" value="Unassembled WGS sequence"/>
</dbReference>
<evidence type="ECO:0000259" key="2">
    <source>
        <dbReference type="Pfam" id="PF13439"/>
    </source>
</evidence>
<protein>
    <submittedName>
        <fullName evidence="3">Glycosyltransferase family 4 protein</fullName>
    </submittedName>
</protein>
<dbReference type="PANTHER" id="PTHR45947">
    <property type="entry name" value="SULFOQUINOVOSYL TRANSFERASE SQD2"/>
    <property type="match status" value="1"/>
</dbReference>
<evidence type="ECO:0000313" key="4">
    <source>
        <dbReference type="Proteomes" id="UP001525961"/>
    </source>
</evidence>
<dbReference type="Pfam" id="PF00534">
    <property type="entry name" value="Glycos_transf_1"/>
    <property type="match status" value="1"/>
</dbReference>
<name>A0ABT2N537_9CYAN</name>
<feature type="domain" description="Glycosyl transferase family 1" evidence="1">
    <location>
        <begin position="190"/>
        <end position="349"/>
    </location>
</feature>
<reference evidence="3 4" key="1">
    <citation type="journal article" date="2022" name="Front. Microbiol.">
        <title>High genomic differentiation and limited gene flow indicate recent cryptic speciation within the genus Laspinema (cyanobacteria).</title>
        <authorList>
            <person name="Stanojkovic A."/>
            <person name="Skoupy S."/>
            <person name="Skaloud P."/>
            <person name="Dvorak P."/>
        </authorList>
    </citation>
    <scope>NUCLEOTIDE SEQUENCE [LARGE SCALE GENOMIC DNA]</scope>
    <source>
        <strain evidence="3 4">D3b</strain>
    </source>
</reference>
<dbReference type="CDD" id="cd03801">
    <property type="entry name" value="GT4_PimA-like"/>
    <property type="match status" value="1"/>
</dbReference>
<evidence type="ECO:0000313" key="3">
    <source>
        <dbReference type="EMBL" id="MCT7976490.1"/>
    </source>
</evidence>
<accession>A0ABT2N537</accession>
<dbReference type="EMBL" id="JAMXFA010000002">
    <property type="protein sequence ID" value="MCT7976490.1"/>
    <property type="molecule type" value="Genomic_DNA"/>
</dbReference>
<feature type="domain" description="Glycosyltransferase subfamily 4-like N-terminal" evidence="2">
    <location>
        <begin position="59"/>
        <end position="175"/>
    </location>
</feature>
<dbReference type="Gene3D" id="3.40.50.2000">
    <property type="entry name" value="Glycogen Phosphorylase B"/>
    <property type="match status" value="2"/>
</dbReference>
<dbReference type="Pfam" id="PF13439">
    <property type="entry name" value="Glyco_transf_4"/>
    <property type="match status" value="1"/>
</dbReference>
<proteinExistence type="predicted"/>
<dbReference type="InterPro" id="IPR028098">
    <property type="entry name" value="Glyco_trans_4-like_N"/>
</dbReference>